<evidence type="ECO:0000256" key="1">
    <source>
        <dbReference type="ARBA" id="ARBA00022837"/>
    </source>
</evidence>
<dbReference type="GO" id="GO:0005829">
    <property type="term" value="C:cytosol"/>
    <property type="evidence" value="ECO:0007669"/>
    <property type="project" value="TreeGrafter"/>
</dbReference>
<comment type="caution">
    <text evidence="3">The sequence shown here is derived from an EMBL/GenBank/DDBJ whole genome shotgun (WGS) entry which is preliminary data.</text>
</comment>
<feature type="domain" description="EF-hand" evidence="2">
    <location>
        <begin position="12"/>
        <end position="47"/>
    </location>
</feature>
<keyword evidence="1" id="KW-0106">Calcium</keyword>
<dbReference type="Gene3D" id="1.10.238.10">
    <property type="entry name" value="EF-hand"/>
    <property type="match status" value="1"/>
</dbReference>
<reference evidence="3 4" key="1">
    <citation type="submission" date="2020-08" db="EMBL/GenBank/DDBJ databases">
        <authorList>
            <person name="Hejnol A."/>
        </authorList>
    </citation>
    <scope>NUCLEOTIDE SEQUENCE [LARGE SCALE GENOMIC DNA]</scope>
</reference>
<dbReference type="InterPro" id="IPR018247">
    <property type="entry name" value="EF_Hand_1_Ca_BS"/>
</dbReference>
<dbReference type="GO" id="GO:0005509">
    <property type="term" value="F:calcium ion binding"/>
    <property type="evidence" value="ECO:0007669"/>
    <property type="project" value="InterPro"/>
</dbReference>
<dbReference type="GO" id="GO:0043195">
    <property type="term" value="C:terminal bouton"/>
    <property type="evidence" value="ECO:0007669"/>
    <property type="project" value="TreeGrafter"/>
</dbReference>
<evidence type="ECO:0000313" key="3">
    <source>
        <dbReference type="EMBL" id="CAD5126081.1"/>
    </source>
</evidence>
<protein>
    <submittedName>
        <fullName evidence="3">DgyrCDS14246</fullName>
    </submittedName>
</protein>
<dbReference type="InterPro" id="IPR011992">
    <property type="entry name" value="EF-hand-dom_pair"/>
</dbReference>
<evidence type="ECO:0000259" key="2">
    <source>
        <dbReference type="PROSITE" id="PS50222"/>
    </source>
</evidence>
<dbReference type="AlphaFoldDB" id="A0A7I8WDE4"/>
<dbReference type="EMBL" id="CAJFCJ010000032">
    <property type="protein sequence ID" value="CAD5126081.1"/>
    <property type="molecule type" value="Genomic_DNA"/>
</dbReference>
<keyword evidence="4" id="KW-1185">Reference proteome</keyword>
<dbReference type="SMART" id="SM00054">
    <property type="entry name" value="EFh"/>
    <property type="match status" value="2"/>
</dbReference>
<dbReference type="SUPFAM" id="SSF47473">
    <property type="entry name" value="EF-hand"/>
    <property type="match status" value="1"/>
</dbReference>
<dbReference type="Pfam" id="PF13499">
    <property type="entry name" value="EF-hand_7"/>
    <property type="match status" value="1"/>
</dbReference>
<dbReference type="OrthoDB" id="428774at2759"/>
<gene>
    <name evidence="3" type="ORF">DGYR_LOCUS13366</name>
</gene>
<accession>A0A7I8WDE4</accession>
<dbReference type="InterPro" id="IPR051001">
    <property type="entry name" value="Calbindin_Ca-bind"/>
</dbReference>
<dbReference type="InterPro" id="IPR002048">
    <property type="entry name" value="EF_hand_dom"/>
</dbReference>
<dbReference type="GO" id="GO:1900271">
    <property type="term" value="P:regulation of long-term synaptic potentiation"/>
    <property type="evidence" value="ECO:0007669"/>
    <property type="project" value="TreeGrafter"/>
</dbReference>
<dbReference type="PROSITE" id="PS50222">
    <property type="entry name" value="EF_HAND_2"/>
    <property type="match status" value="2"/>
</dbReference>
<dbReference type="PANTHER" id="PTHR19972:SF10">
    <property type="entry name" value="CALBINDIN-32"/>
    <property type="match status" value="1"/>
</dbReference>
<dbReference type="Proteomes" id="UP000549394">
    <property type="component" value="Unassembled WGS sequence"/>
</dbReference>
<name>A0A7I8WDE4_9ANNE</name>
<dbReference type="GO" id="GO:0030425">
    <property type="term" value="C:dendrite"/>
    <property type="evidence" value="ECO:0007669"/>
    <property type="project" value="TreeGrafter"/>
</dbReference>
<dbReference type="PANTHER" id="PTHR19972">
    <property type="entry name" value="CALBINDIN"/>
    <property type="match status" value="1"/>
</dbReference>
<dbReference type="GO" id="GO:0099509">
    <property type="term" value="P:regulation of presynaptic cytosolic calcium ion concentration"/>
    <property type="evidence" value="ECO:0007669"/>
    <property type="project" value="TreeGrafter"/>
</dbReference>
<dbReference type="GO" id="GO:0005634">
    <property type="term" value="C:nucleus"/>
    <property type="evidence" value="ECO:0007669"/>
    <property type="project" value="TreeGrafter"/>
</dbReference>
<evidence type="ECO:0000313" key="4">
    <source>
        <dbReference type="Proteomes" id="UP000549394"/>
    </source>
</evidence>
<dbReference type="PROSITE" id="PS00018">
    <property type="entry name" value="EF_HAND_1"/>
    <property type="match status" value="2"/>
</dbReference>
<feature type="domain" description="EF-hand" evidence="2">
    <location>
        <begin position="56"/>
        <end position="91"/>
    </location>
</feature>
<proteinExistence type="predicted"/>
<organism evidence="3 4">
    <name type="scientific">Dimorphilus gyrociliatus</name>
    <dbReference type="NCBI Taxonomy" id="2664684"/>
    <lineage>
        <taxon>Eukaryota</taxon>
        <taxon>Metazoa</taxon>
        <taxon>Spiralia</taxon>
        <taxon>Lophotrochozoa</taxon>
        <taxon>Annelida</taxon>
        <taxon>Polychaeta</taxon>
        <taxon>Polychaeta incertae sedis</taxon>
        <taxon>Dinophilidae</taxon>
        <taxon>Dimorphilus</taxon>
    </lineage>
</organism>
<sequence>MTLEPYGGSKKITAQDIDRVFKLYDTDNNGSIENEELNGFLKDLMELVQQDYDSEDISMMKQTILDQWDFNNDGKINRDELTMLLLQQSHDDEDDV</sequence>